<proteinExistence type="predicted"/>
<sequence>MTTLSKEDVISSLQAALEKQTGTAVNIEQSGSWYKIDGGKSVRFSELESMLAELDNGAQSKAKPATKPAAKKASVTKAKPAAAKKTPSASAKSTQSSKGSGLSPKELWRAKLENTKGKNTLPRGF</sequence>
<feature type="region of interest" description="Disordered" evidence="1">
    <location>
        <begin position="55"/>
        <end position="125"/>
    </location>
</feature>
<feature type="compositionally biased region" description="Low complexity" evidence="1">
    <location>
        <begin position="58"/>
        <end position="98"/>
    </location>
</feature>
<keyword evidence="3" id="KW-1185">Reference proteome</keyword>
<dbReference type="RefSeq" id="WP_261297856.1">
    <property type="nucleotide sequence ID" value="NZ_JAMTCD010000006.1"/>
</dbReference>
<evidence type="ECO:0000313" key="2">
    <source>
        <dbReference type="EMBL" id="MCT7941453.1"/>
    </source>
</evidence>
<name>A0A9X2WLG6_9GAMM</name>
<gene>
    <name evidence="2" type="ORF">NE535_06525</name>
</gene>
<evidence type="ECO:0000313" key="3">
    <source>
        <dbReference type="Proteomes" id="UP001155546"/>
    </source>
</evidence>
<feature type="compositionally biased region" description="Basic and acidic residues" evidence="1">
    <location>
        <begin position="106"/>
        <end position="116"/>
    </location>
</feature>
<protein>
    <submittedName>
        <fullName evidence="2">Uncharacterized protein</fullName>
    </submittedName>
</protein>
<evidence type="ECO:0000256" key="1">
    <source>
        <dbReference type="SAM" id="MobiDB-lite"/>
    </source>
</evidence>
<dbReference type="AlphaFoldDB" id="A0A9X2WLG6"/>
<dbReference type="Proteomes" id="UP001155546">
    <property type="component" value="Unassembled WGS sequence"/>
</dbReference>
<accession>A0A9X2WLG6</accession>
<reference evidence="2" key="1">
    <citation type="journal article" date="2023" name="Int. J. Syst. Evol. Microbiol.">
        <title>&lt;i&gt;Shewanella septentrionalis&lt;/i&gt; sp. nov. and &lt;i&gt;Shewanella holmiensis&lt;/i&gt; sp. nov., isolated from Baltic Sea water and sediments.</title>
        <authorList>
            <person name="Martin-Rodriguez A.J."/>
            <person name="Thorell K."/>
            <person name="Joffre E."/>
            <person name="Jensie-Markopoulos S."/>
            <person name="Moore E.R.B."/>
            <person name="Sjoling A."/>
        </authorList>
    </citation>
    <scope>NUCLEOTIDE SEQUENCE</scope>
    <source>
        <strain evidence="2">SP1S2-7</strain>
    </source>
</reference>
<organism evidence="2 3">
    <name type="scientific">Shewanella holmiensis</name>
    <dbReference type="NCBI Taxonomy" id="2952222"/>
    <lineage>
        <taxon>Bacteria</taxon>
        <taxon>Pseudomonadati</taxon>
        <taxon>Pseudomonadota</taxon>
        <taxon>Gammaproteobacteria</taxon>
        <taxon>Alteromonadales</taxon>
        <taxon>Shewanellaceae</taxon>
        <taxon>Shewanella</taxon>
    </lineage>
</organism>
<dbReference type="EMBL" id="JAMTCD010000006">
    <property type="protein sequence ID" value="MCT7941453.1"/>
    <property type="molecule type" value="Genomic_DNA"/>
</dbReference>
<comment type="caution">
    <text evidence="2">The sequence shown here is derived from an EMBL/GenBank/DDBJ whole genome shotgun (WGS) entry which is preliminary data.</text>
</comment>